<feature type="transmembrane region" description="Helical" evidence="1">
    <location>
        <begin position="33"/>
        <end position="50"/>
    </location>
</feature>
<keyword evidence="3" id="KW-1185">Reference proteome</keyword>
<evidence type="ECO:0000313" key="2">
    <source>
        <dbReference type="EMBL" id="KAG5605246.1"/>
    </source>
</evidence>
<accession>A0A9J5Z2D7</accession>
<dbReference type="Proteomes" id="UP000824120">
    <property type="component" value="Chromosome 5"/>
</dbReference>
<reference evidence="2 3" key="1">
    <citation type="submission" date="2020-09" db="EMBL/GenBank/DDBJ databases">
        <title>De no assembly of potato wild relative species, Solanum commersonii.</title>
        <authorList>
            <person name="Cho K."/>
        </authorList>
    </citation>
    <scope>NUCLEOTIDE SEQUENCE [LARGE SCALE GENOMIC DNA]</scope>
    <source>
        <strain evidence="2">LZ3.2</strain>
        <tissue evidence="2">Leaf</tissue>
    </source>
</reference>
<comment type="caution">
    <text evidence="2">The sequence shown here is derived from an EMBL/GenBank/DDBJ whole genome shotgun (WGS) entry which is preliminary data.</text>
</comment>
<proteinExistence type="predicted"/>
<sequence length="86" mass="9737">METDLMNDMSCNMLGSLLQGLKGFKKVVTMNNSIAKIFILYLMLSRAIVFEKTFSNYASREIGLRHHFENSFVKVEIIAGELVSSD</sequence>
<evidence type="ECO:0000313" key="3">
    <source>
        <dbReference type="Proteomes" id="UP000824120"/>
    </source>
</evidence>
<dbReference type="EMBL" id="JACXVP010000005">
    <property type="protein sequence ID" value="KAG5605246.1"/>
    <property type="molecule type" value="Genomic_DNA"/>
</dbReference>
<protein>
    <submittedName>
        <fullName evidence="2">Uncharacterized protein</fullName>
    </submittedName>
</protein>
<organism evidence="2 3">
    <name type="scientific">Solanum commersonii</name>
    <name type="common">Commerson's wild potato</name>
    <name type="synonym">Commerson's nightshade</name>
    <dbReference type="NCBI Taxonomy" id="4109"/>
    <lineage>
        <taxon>Eukaryota</taxon>
        <taxon>Viridiplantae</taxon>
        <taxon>Streptophyta</taxon>
        <taxon>Embryophyta</taxon>
        <taxon>Tracheophyta</taxon>
        <taxon>Spermatophyta</taxon>
        <taxon>Magnoliopsida</taxon>
        <taxon>eudicotyledons</taxon>
        <taxon>Gunneridae</taxon>
        <taxon>Pentapetalae</taxon>
        <taxon>asterids</taxon>
        <taxon>lamiids</taxon>
        <taxon>Solanales</taxon>
        <taxon>Solanaceae</taxon>
        <taxon>Solanoideae</taxon>
        <taxon>Solaneae</taxon>
        <taxon>Solanum</taxon>
    </lineage>
</organism>
<dbReference type="OrthoDB" id="1292405at2759"/>
<keyword evidence="1" id="KW-0472">Membrane</keyword>
<name>A0A9J5Z2D7_SOLCO</name>
<evidence type="ECO:0000256" key="1">
    <source>
        <dbReference type="SAM" id="Phobius"/>
    </source>
</evidence>
<dbReference type="AlphaFoldDB" id="A0A9J5Z2D7"/>
<keyword evidence="1" id="KW-0812">Transmembrane</keyword>
<gene>
    <name evidence="2" type="ORF">H5410_026738</name>
</gene>
<keyword evidence="1" id="KW-1133">Transmembrane helix</keyword>